<name>A0ABQ5SGV1_9CHLO</name>
<comment type="caution">
    <text evidence="2">The sequence shown here is derived from an EMBL/GenBank/DDBJ whole genome shotgun (WGS) entry which is preliminary data.</text>
</comment>
<feature type="region of interest" description="Disordered" evidence="1">
    <location>
        <begin position="372"/>
        <end position="426"/>
    </location>
</feature>
<feature type="region of interest" description="Disordered" evidence="1">
    <location>
        <begin position="93"/>
        <end position="134"/>
    </location>
</feature>
<dbReference type="PANTHER" id="PTHR45725">
    <property type="entry name" value="FORMIN HOMOLOGY 2 FAMILY MEMBER"/>
    <property type="match status" value="1"/>
</dbReference>
<keyword evidence="3" id="KW-1185">Reference proteome</keyword>
<accession>A0ABQ5SGV1</accession>
<dbReference type="InterPro" id="IPR051425">
    <property type="entry name" value="Formin_Homology"/>
</dbReference>
<organism evidence="2 3">
    <name type="scientific">Volvox africanus</name>
    <dbReference type="NCBI Taxonomy" id="51714"/>
    <lineage>
        <taxon>Eukaryota</taxon>
        <taxon>Viridiplantae</taxon>
        <taxon>Chlorophyta</taxon>
        <taxon>core chlorophytes</taxon>
        <taxon>Chlorophyceae</taxon>
        <taxon>CS clade</taxon>
        <taxon>Chlamydomonadales</taxon>
        <taxon>Volvocaceae</taxon>
        <taxon>Volvox</taxon>
    </lineage>
</organism>
<feature type="region of interest" description="Disordered" evidence="1">
    <location>
        <begin position="717"/>
        <end position="745"/>
    </location>
</feature>
<feature type="region of interest" description="Disordered" evidence="1">
    <location>
        <begin position="191"/>
        <end position="213"/>
    </location>
</feature>
<feature type="compositionally biased region" description="Gly residues" evidence="1">
    <location>
        <begin position="505"/>
        <end position="519"/>
    </location>
</feature>
<sequence length="796" mass="78306">GAPLPPVPRVRLGTRRYIVVVEAPHVPLVHHTSAAAGGSGGGRSGHQLLLSPEQLVVEALARRPHTIRRCDLAATAADAALSAALVEAHMRRLEAQEQHQQQQQQQQQHQRRRQQQQQPQRHDAPGPRAHSTGSSAFLCEPIAAAADEVTKAKENARRVLSDLTRSTPPASASAAAAAVAAAAAINGLVSPSRTSTTLPRASGGGVRPWASGHSGRGGYTLAAAGGASSDGGGGIMEVAGDVVAAEAEAAAVAEAEAAGLAQALPVPEPQRPVATVRGPEVSAGTSSVADAAVEAAEAAGGAAAAGASSSAAATATSTAAAATTSFLNYFIFRTTSARGMSLGGAPATTNATAAAAPAAPVVTAPAVASKSVTSTDLASGTAPAAETPSSRTDGSSLPPSQKNTPSDDRSVQPQPQPPMMPSASATPAAAAAAAAAVAGGLGGTAAAAASQPARDSDSGSAAGLHHNVQPAVLLSALLQDVQEKCGLLHLGLRPVYGCSESSGRSGSGSGSGSGDGGCGNGISGAHQGLGEEGEGCGLVARWREEVMAVVEPGPEADRILDELGNCGGSGDGSGGGGGGGGSRSLASLFAAANGAALESSRCSSYRLLARQEVWHNGTALATLLLQVTRPAALLRPCDFAVMAPQLSGLVVTAAAPLPTAVTTALLRAGAAAVICPYVSTAAPQVSRGQGGAGGTAAATAAAQKSCVVLPYSADGGAQQRGDKVEQAGQPQPQRSLLAASGGRSEGTSALGMGDAMVGCFEGLVSELEEGATVLAAIAAADRQHPALRGRIAFHHL</sequence>
<evidence type="ECO:0000313" key="2">
    <source>
        <dbReference type="EMBL" id="GLI68629.1"/>
    </source>
</evidence>
<reference evidence="2 3" key="1">
    <citation type="journal article" date="2023" name="IScience">
        <title>Expanded male sex-determining region conserved during the evolution of homothallism in the green alga Volvox.</title>
        <authorList>
            <person name="Yamamoto K."/>
            <person name="Matsuzaki R."/>
            <person name="Mahakham W."/>
            <person name="Heman W."/>
            <person name="Sekimoto H."/>
            <person name="Kawachi M."/>
            <person name="Minakuchi Y."/>
            <person name="Toyoda A."/>
            <person name="Nozaki H."/>
        </authorList>
    </citation>
    <scope>NUCLEOTIDE SEQUENCE [LARGE SCALE GENOMIC DNA]</scope>
    <source>
        <strain evidence="2 3">NIES-4468</strain>
    </source>
</reference>
<feature type="non-terminal residue" evidence="2">
    <location>
        <position position="1"/>
    </location>
</feature>
<gene>
    <name evidence="2" type="ORF">VaNZ11_013107</name>
</gene>
<feature type="compositionally biased region" description="Low complexity" evidence="1">
    <location>
        <begin position="98"/>
        <end position="108"/>
    </location>
</feature>
<dbReference type="Proteomes" id="UP001165090">
    <property type="component" value="Unassembled WGS sequence"/>
</dbReference>
<evidence type="ECO:0000256" key="1">
    <source>
        <dbReference type="SAM" id="MobiDB-lite"/>
    </source>
</evidence>
<dbReference type="PANTHER" id="PTHR45725:SF18">
    <property type="entry name" value="ORC1-LIKE AAA ATPASE DOMAIN-CONTAINING PROTEIN"/>
    <property type="match status" value="1"/>
</dbReference>
<feature type="region of interest" description="Disordered" evidence="1">
    <location>
        <begin position="499"/>
        <end position="519"/>
    </location>
</feature>
<protein>
    <submittedName>
        <fullName evidence="2">Uncharacterized protein</fullName>
    </submittedName>
</protein>
<proteinExistence type="predicted"/>
<feature type="compositionally biased region" description="Polar residues" evidence="1">
    <location>
        <begin position="387"/>
        <end position="404"/>
    </location>
</feature>
<evidence type="ECO:0000313" key="3">
    <source>
        <dbReference type="Proteomes" id="UP001165090"/>
    </source>
</evidence>
<dbReference type="EMBL" id="BSDZ01000080">
    <property type="protein sequence ID" value="GLI68629.1"/>
    <property type="molecule type" value="Genomic_DNA"/>
</dbReference>